<comment type="caution">
    <text evidence="1">The sequence shown here is derived from an EMBL/GenBank/DDBJ whole genome shotgun (WGS) entry which is preliminary data.</text>
</comment>
<dbReference type="Proteomes" id="UP001633002">
    <property type="component" value="Unassembled WGS sequence"/>
</dbReference>
<dbReference type="AlphaFoldDB" id="A0ABD3HT11"/>
<evidence type="ECO:0000313" key="2">
    <source>
        <dbReference type="Proteomes" id="UP001633002"/>
    </source>
</evidence>
<organism evidence="1 2">
    <name type="scientific">Riccia sorocarpa</name>
    <dbReference type="NCBI Taxonomy" id="122646"/>
    <lineage>
        <taxon>Eukaryota</taxon>
        <taxon>Viridiplantae</taxon>
        <taxon>Streptophyta</taxon>
        <taxon>Embryophyta</taxon>
        <taxon>Marchantiophyta</taxon>
        <taxon>Marchantiopsida</taxon>
        <taxon>Marchantiidae</taxon>
        <taxon>Marchantiales</taxon>
        <taxon>Ricciaceae</taxon>
        <taxon>Riccia</taxon>
    </lineage>
</organism>
<evidence type="ECO:0000313" key="1">
    <source>
        <dbReference type="EMBL" id="KAL3693479.1"/>
    </source>
</evidence>
<accession>A0ABD3HT11</accession>
<keyword evidence="2" id="KW-1185">Reference proteome</keyword>
<sequence length="163" mass="18799">MTEQDLKVVTCNLNRLRCSDKVIAVQGWLSGAGKNTTILGIQEQKARENRLEFNVRRLNQGAQWIIDYSFTEKGGASLIINPSLKILENGVRGNGTAAWAKVEVYVGVQVRELFKKFRLEERKYLTELKKRQHELGKLREEIATDPDTARWEDRDESPRWRVA</sequence>
<reference evidence="1 2" key="1">
    <citation type="submission" date="2024-09" db="EMBL/GenBank/DDBJ databases">
        <title>Chromosome-scale assembly of Riccia sorocarpa.</title>
        <authorList>
            <person name="Paukszto L."/>
        </authorList>
    </citation>
    <scope>NUCLEOTIDE SEQUENCE [LARGE SCALE GENOMIC DNA]</scope>
    <source>
        <strain evidence="1">LP-2024</strain>
        <tissue evidence="1">Aerial parts of the thallus</tissue>
    </source>
</reference>
<proteinExistence type="predicted"/>
<name>A0ABD3HT11_9MARC</name>
<gene>
    <name evidence="1" type="ORF">R1sor_007130</name>
</gene>
<protein>
    <submittedName>
        <fullName evidence="1">Uncharacterized protein</fullName>
    </submittedName>
</protein>
<dbReference type="EMBL" id="JBJQOH010000003">
    <property type="protein sequence ID" value="KAL3693479.1"/>
    <property type="molecule type" value="Genomic_DNA"/>
</dbReference>